<accession>A0ABN7K8B9</accession>
<dbReference type="Proteomes" id="UP000789359">
    <property type="component" value="Unassembled WGS sequence"/>
</dbReference>
<keyword evidence="2" id="KW-1185">Reference proteome</keyword>
<organism evidence="1 2">
    <name type="scientific">Campylobacter suis</name>
    <dbReference type="NCBI Taxonomy" id="2790657"/>
    <lineage>
        <taxon>Bacteria</taxon>
        <taxon>Pseudomonadati</taxon>
        <taxon>Campylobacterota</taxon>
        <taxon>Epsilonproteobacteria</taxon>
        <taxon>Campylobacterales</taxon>
        <taxon>Campylobacteraceae</taxon>
        <taxon>Campylobacter</taxon>
    </lineage>
</organism>
<protein>
    <submittedName>
        <fullName evidence="1">Uncharacterized protein</fullName>
    </submittedName>
</protein>
<sequence length="168" mass="19640">MHKSFYMDSADEREFFDFISEIGGEFLFMKNLQIFSSQSAYAFDQVARYIYSKKFGELKIYNETQIKNEHIGAFSQIDSPVITYTQTQIINSEKLVKAGKISVKMSYMQDGKMVKKSNELEKFYNKLTLWIETHVSKKPIFMGFYEARVNMSKSISTMFEDGALHKFN</sequence>
<comment type="caution">
    <text evidence="1">The sequence shown here is derived from an EMBL/GenBank/DDBJ whole genome shotgun (WGS) entry which is preliminary data.</text>
</comment>
<gene>
    <name evidence="1" type="ORF">LMG8286_01503</name>
</gene>
<evidence type="ECO:0000313" key="2">
    <source>
        <dbReference type="Proteomes" id="UP000789359"/>
    </source>
</evidence>
<proteinExistence type="predicted"/>
<name>A0ABN7K8B9_9BACT</name>
<dbReference type="EMBL" id="CAJHOE010000004">
    <property type="protein sequence ID" value="CAD7288753.1"/>
    <property type="molecule type" value="Genomic_DNA"/>
</dbReference>
<reference evidence="1 2" key="1">
    <citation type="submission" date="2020-11" db="EMBL/GenBank/DDBJ databases">
        <authorList>
            <person name="Peeters C."/>
        </authorList>
    </citation>
    <scope>NUCLEOTIDE SEQUENCE [LARGE SCALE GENOMIC DNA]</scope>
    <source>
        <strain evidence="1 2">LMG 8286</strain>
    </source>
</reference>
<evidence type="ECO:0000313" key="1">
    <source>
        <dbReference type="EMBL" id="CAD7288753.1"/>
    </source>
</evidence>